<dbReference type="InterPro" id="IPR019265">
    <property type="entry name" value="RTRAF"/>
</dbReference>
<dbReference type="Pfam" id="PF10036">
    <property type="entry name" value="RLL"/>
    <property type="match status" value="1"/>
</dbReference>
<comment type="caution">
    <text evidence="1">The sequence shown here is derived from an EMBL/GenBank/DDBJ whole genome shotgun (WGS) entry which is preliminary data.</text>
</comment>
<reference evidence="1" key="1">
    <citation type="submission" date="2021-11" db="EMBL/GenBank/DDBJ databases">
        <authorList>
            <person name="Schell T."/>
        </authorList>
    </citation>
    <scope>NUCLEOTIDE SEQUENCE</scope>
    <source>
        <strain evidence="1">M5</strain>
    </source>
</reference>
<dbReference type="OrthoDB" id="514167at2759"/>
<accession>A0A8J2WIG7</accession>
<evidence type="ECO:0000313" key="1">
    <source>
        <dbReference type="EMBL" id="CAH0105527.1"/>
    </source>
</evidence>
<proteinExistence type="predicted"/>
<dbReference type="AlphaFoldDB" id="A0A8J2WIG7"/>
<keyword evidence="2" id="KW-1185">Reference proteome</keyword>
<evidence type="ECO:0008006" key="3">
    <source>
        <dbReference type="Google" id="ProtNLM"/>
    </source>
</evidence>
<dbReference type="EMBL" id="CAKKLH010000190">
    <property type="protein sequence ID" value="CAH0105527.1"/>
    <property type="molecule type" value="Genomic_DNA"/>
</dbReference>
<dbReference type="PANTHER" id="PTHR15924">
    <property type="entry name" value="CLE"/>
    <property type="match status" value="1"/>
</dbReference>
<name>A0A8J2WIG7_9CRUS</name>
<sequence>MFKRKLQALGFPNPDTLNTADEKQFRSTIVWLEDQKIRRYKIEERESLRNTTAEQWNQVFEQYLKDLDCPFANGSRPEVLDWLLGLAVQFEFNEKPESYTSSPKIQQQTSQKLNPLDNLDFGSEDFKIGINELANLLQVQKHPDHLITLEGICNVIQEKLSQDSLKDALKSKKSGNLVQLDNMSFGWDIKSPNVSSAANVLRYLFIHDLRDLQTKINECLVSVQALTANPKTDTKLGKVGF</sequence>
<evidence type="ECO:0000313" key="2">
    <source>
        <dbReference type="Proteomes" id="UP000789390"/>
    </source>
</evidence>
<dbReference type="Proteomes" id="UP000789390">
    <property type="component" value="Unassembled WGS sequence"/>
</dbReference>
<organism evidence="1 2">
    <name type="scientific">Daphnia galeata</name>
    <dbReference type="NCBI Taxonomy" id="27404"/>
    <lineage>
        <taxon>Eukaryota</taxon>
        <taxon>Metazoa</taxon>
        <taxon>Ecdysozoa</taxon>
        <taxon>Arthropoda</taxon>
        <taxon>Crustacea</taxon>
        <taxon>Branchiopoda</taxon>
        <taxon>Diplostraca</taxon>
        <taxon>Cladocera</taxon>
        <taxon>Anomopoda</taxon>
        <taxon>Daphniidae</taxon>
        <taxon>Daphnia</taxon>
    </lineage>
</organism>
<gene>
    <name evidence="1" type="ORF">DGAL_LOCUS8583</name>
</gene>
<protein>
    <recommendedName>
        <fullName evidence="3">EOG090X0ARU</fullName>
    </recommendedName>
</protein>